<dbReference type="EMBL" id="FNEE01000006">
    <property type="protein sequence ID" value="SDJ47693.1"/>
    <property type="molecule type" value="Genomic_DNA"/>
</dbReference>
<sequence>MHEEHDGALATIRKVGRPRKDPVYGSKGPLLQNWKKT</sequence>
<name>A0A1G8U1R7_9HYPH</name>
<evidence type="ECO:0000313" key="2">
    <source>
        <dbReference type="EMBL" id="SDJ47693.1"/>
    </source>
</evidence>
<reference evidence="3" key="1">
    <citation type="submission" date="2016-10" db="EMBL/GenBank/DDBJ databases">
        <authorList>
            <person name="Varghese N."/>
            <person name="Submissions S."/>
        </authorList>
    </citation>
    <scope>NUCLEOTIDE SEQUENCE [LARGE SCALE GENOMIC DNA]</scope>
    <source>
        <strain evidence="3">CGMCC 1.11022</strain>
    </source>
</reference>
<evidence type="ECO:0000256" key="1">
    <source>
        <dbReference type="SAM" id="MobiDB-lite"/>
    </source>
</evidence>
<dbReference type="AlphaFoldDB" id="A0A1G8U1R7"/>
<accession>A0A1G8U1R7</accession>
<gene>
    <name evidence="2" type="ORF">SAMN05428953_106251</name>
</gene>
<evidence type="ECO:0000313" key="3">
    <source>
        <dbReference type="Proteomes" id="UP000198894"/>
    </source>
</evidence>
<proteinExistence type="predicted"/>
<keyword evidence="3" id="KW-1185">Reference proteome</keyword>
<feature type="region of interest" description="Disordered" evidence="1">
    <location>
        <begin position="1"/>
        <end position="37"/>
    </location>
</feature>
<organism evidence="2 3">
    <name type="scientific">Mesorhizobium muleiense</name>
    <dbReference type="NCBI Taxonomy" id="1004279"/>
    <lineage>
        <taxon>Bacteria</taxon>
        <taxon>Pseudomonadati</taxon>
        <taxon>Pseudomonadota</taxon>
        <taxon>Alphaproteobacteria</taxon>
        <taxon>Hyphomicrobiales</taxon>
        <taxon>Phyllobacteriaceae</taxon>
        <taxon>Mesorhizobium</taxon>
    </lineage>
</organism>
<protein>
    <submittedName>
        <fullName evidence="2">Uncharacterized protein</fullName>
    </submittedName>
</protein>
<dbReference type="Proteomes" id="UP000198894">
    <property type="component" value="Unassembled WGS sequence"/>
</dbReference>